<reference evidence="1" key="1">
    <citation type="journal article" date="2016" name="Front. Microbiol.">
        <title>Genome Sequence of the Piezophilic, Mesophilic Sulfate-Reducing Bacterium Desulfovibrio indicus J2T.</title>
        <authorList>
            <person name="Cao J."/>
            <person name="Maignien L."/>
            <person name="Shao Z."/>
            <person name="Alain K."/>
            <person name="Jebbar M."/>
        </authorList>
    </citation>
    <scope>NUCLEOTIDE SEQUENCE</scope>
    <source>
        <strain evidence="1">JCM 32048</strain>
    </source>
</reference>
<dbReference type="EMBL" id="BPQJ01000050">
    <property type="protein sequence ID" value="GJD65936.1"/>
    <property type="molecule type" value="Genomic_DNA"/>
</dbReference>
<keyword evidence="2" id="KW-1185">Reference proteome</keyword>
<dbReference type="AlphaFoldDB" id="A0AA37M8G4"/>
<dbReference type="Proteomes" id="UP001055286">
    <property type="component" value="Unassembled WGS sequence"/>
</dbReference>
<organism evidence="1 2">
    <name type="scientific">Methylobacterium frigidaeris</name>
    <dbReference type="NCBI Taxonomy" id="2038277"/>
    <lineage>
        <taxon>Bacteria</taxon>
        <taxon>Pseudomonadati</taxon>
        <taxon>Pseudomonadota</taxon>
        <taxon>Alphaproteobacteria</taxon>
        <taxon>Hyphomicrobiales</taxon>
        <taxon>Methylobacteriaceae</taxon>
        <taxon>Methylobacterium</taxon>
    </lineage>
</organism>
<accession>A0AA37M8G4</accession>
<gene>
    <name evidence="1" type="ORF">MPEAHAMD_6132</name>
</gene>
<protein>
    <submittedName>
        <fullName evidence="1">Uncharacterized protein</fullName>
    </submittedName>
</protein>
<name>A0AA37M8G4_9HYPH</name>
<reference evidence="1" key="2">
    <citation type="submission" date="2021-08" db="EMBL/GenBank/DDBJ databases">
        <authorList>
            <person name="Tani A."/>
            <person name="Ola A."/>
            <person name="Ogura Y."/>
            <person name="Katsura K."/>
            <person name="Hayashi T."/>
        </authorList>
    </citation>
    <scope>NUCLEOTIDE SEQUENCE</scope>
    <source>
        <strain evidence="1">JCM 32048</strain>
    </source>
</reference>
<comment type="caution">
    <text evidence="1">The sequence shown here is derived from an EMBL/GenBank/DDBJ whole genome shotgun (WGS) entry which is preliminary data.</text>
</comment>
<evidence type="ECO:0000313" key="1">
    <source>
        <dbReference type="EMBL" id="GJD65936.1"/>
    </source>
</evidence>
<evidence type="ECO:0000313" key="2">
    <source>
        <dbReference type="Proteomes" id="UP001055286"/>
    </source>
</evidence>
<sequence>MLAETPVLHVLSWQRFWAPLVAKVYDLLLAVGPLPRWRSRCRGKPSA</sequence>
<proteinExistence type="predicted"/>